<evidence type="ECO:0000313" key="5">
    <source>
        <dbReference type="Proteomes" id="UP000005237"/>
    </source>
</evidence>
<reference evidence="5" key="1">
    <citation type="submission" date="2010-08" db="EMBL/GenBank/DDBJ databases">
        <authorList>
            <consortium name="Caenorhabditis japonica Sequencing Consortium"/>
            <person name="Wilson R.K."/>
        </authorList>
    </citation>
    <scope>NUCLEOTIDE SEQUENCE [LARGE SCALE GENOMIC DNA]</scope>
    <source>
        <strain evidence="5">DF5081</strain>
    </source>
</reference>
<dbReference type="PROSITE" id="PS51076">
    <property type="entry name" value="MH2"/>
    <property type="match status" value="1"/>
</dbReference>
<organism evidence="4 5">
    <name type="scientific">Caenorhabditis japonica</name>
    <dbReference type="NCBI Taxonomy" id="281687"/>
    <lineage>
        <taxon>Eukaryota</taxon>
        <taxon>Metazoa</taxon>
        <taxon>Ecdysozoa</taxon>
        <taxon>Nematoda</taxon>
        <taxon>Chromadorea</taxon>
        <taxon>Rhabditida</taxon>
        <taxon>Rhabditina</taxon>
        <taxon>Rhabditomorpha</taxon>
        <taxon>Rhabditoidea</taxon>
        <taxon>Rhabditidae</taxon>
        <taxon>Peloderinae</taxon>
        <taxon>Caenorhabditis</taxon>
    </lineage>
</organism>
<dbReference type="SUPFAM" id="SSF49879">
    <property type="entry name" value="SMAD/FHA domain"/>
    <property type="match status" value="1"/>
</dbReference>
<sequence length="107" mass="12180">MATMFLRGHPTPMDSIYRKKKLVELQKEASRTSDSLQRFCCVRVSFCKGFGAAYRTRPDITSCPVWIELKVNGAYDYMDAILTDLGNRYDPMGIEEFAKLGINVSED</sequence>
<evidence type="ECO:0000313" key="4">
    <source>
        <dbReference type="EnsemblMetazoa" id="CJA25509.1"/>
    </source>
</evidence>
<dbReference type="GO" id="GO:0070411">
    <property type="term" value="F:I-SMAD binding"/>
    <property type="evidence" value="ECO:0007669"/>
    <property type="project" value="TreeGrafter"/>
</dbReference>
<dbReference type="PANTHER" id="PTHR13703:SF62">
    <property type="entry name" value="SMAD PROTEIN DAF-3"/>
    <property type="match status" value="1"/>
</dbReference>
<dbReference type="GO" id="GO:0030154">
    <property type="term" value="P:cell differentiation"/>
    <property type="evidence" value="ECO:0007669"/>
    <property type="project" value="TreeGrafter"/>
</dbReference>
<feature type="domain" description="MH2" evidence="3">
    <location>
        <begin position="1"/>
        <end position="96"/>
    </location>
</feature>
<dbReference type="GO" id="GO:0000981">
    <property type="term" value="F:DNA-binding transcription factor activity, RNA polymerase II-specific"/>
    <property type="evidence" value="ECO:0007669"/>
    <property type="project" value="TreeGrafter"/>
</dbReference>
<dbReference type="Proteomes" id="UP000005237">
    <property type="component" value="Unassembled WGS sequence"/>
</dbReference>
<dbReference type="GO" id="GO:0030509">
    <property type="term" value="P:BMP signaling pathway"/>
    <property type="evidence" value="ECO:0007669"/>
    <property type="project" value="TreeGrafter"/>
</dbReference>
<dbReference type="Pfam" id="PF03166">
    <property type="entry name" value="MH2"/>
    <property type="match status" value="1"/>
</dbReference>
<dbReference type="GO" id="GO:0009791">
    <property type="term" value="P:post-embryonic development"/>
    <property type="evidence" value="ECO:0007669"/>
    <property type="project" value="UniProtKB-ARBA"/>
</dbReference>
<dbReference type="InterPro" id="IPR013790">
    <property type="entry name" value="Dwarfin"/>
</dbReference>
<dbReference type="EnsemblMetazoa" id="CJA25509.1">
    <property type="protein sequence ID" value="CJA25509.1"/>
    <property type="gene ID" value="WBGene00181081"/>
</dbReference>
<dbReference type="GO" id="GO:0051239">
    <property type="term" value="P:regulation of multicellular organismal process"/>
    <property type="evidence" value="ECO:0007669"/>
    <property type="project" value="UniProtKB-ARBA"/>
</dbReference>
<dbReference type="Gene3D" id="2.60.200.10">
    <property type="match status" value="1"/>
</dbReference>
<dbReference type="GO" id="GO:0000978">
    <property type="term" value="F:RNA polymerase II cis-regulatory region sequence-specific DNA binding"/>
    <property type="evidence" value="ECO:0007669"/>
    <property type="project" value="TreeGrafter"/>
</dbReference>
<dbReference type="InterPro" id="IPR017855">
    <property type="entry name" value="SMAD-like_dom_sf"/>
</dbReference>
<evidence type="ECO:0000259" key="3">
    <source>
        <dbReference type="PROSITE" id="PS51076"/>
    </source>
</evidence>
<protein>
    <submittedName>
        <fullName evidence="4">MH2 domain-containing protein</fullName>
    </submittedName>
</protein>
<evidence type="ECO:0000256" key="2">
    <source>
        <dbReference type="ARBA" id="ARBA00023163"/>
    </source>
</evidence>
<dbReference type="InterPro" id="IPR008984">
    <property type="entry name" value="SMAD_FHA_dom_sf"/>
</dbReference>
<dbReference type="AlphaFoldDB" id="A0A8R1IE23"/>
<keyword evidence="5" id="KW-1185">Reference proteome</keyword>
<keyword evidence="2" id="KW-0804">Transcription</keyword>
<dbReference type="GO" id="GO:0009653">
    <property type="term" value="P:anatomical structure morphogenesis"/>
    <property type="evidence" value="ECO:0007669"/>
    <property type="project" value="TreeGrafter"/>
</dbReference>
<accession>A0A8R1IE23</accession>
<keyword evidence="1" id="KW-0805">Transcription regulation</keyword>
<dbReference type="PANTHER" id="PTHR13703">
    <property type="entry name" value="SMAD"/>
    <property type="match status" value="1"/>
</dbReference>
<dbReference type="GO" id="GO:0071144">
    <property type="term" value="C:heteromeric SMAD protein complex"/>
    <property type="evidence" value="ECO:0007669"/>
    <property type="project" value="TreeGrafter"/>
</dbReference>
<reference evidence="4" key="2">
    <citation type="submission" date="2022-06" db="UniProtKB">
        <authorList>
            <consortium name="EnsemblMetazoa"/>
        </authorList>
    </citation>
    <scope>IDENTIFICATION</scope>
    <source>
        <strain evidence="4">DF5081</strain>
    </source>
</reference>
<proteinExistence type="predicted"/>
<dbReference type="GO" id="GO:0060395">
    <property type="term" value="P:SMAD protein signal transduction"/>
    <property type="evidence" value="ECO:0007669"/>
    <property type="project" value="TreeGrafter"/>
</dbReference>
<evidence type="ECO:0000256" key="1">
    <source>
        <dbReference type="ARBA" id="ARBA00023015"/>
    </source>
</evidence>
<dbReference type="InterPro" id="IPR001132">
    <property type="entry name" value="SMAD_dom_Dwarfin-type"/>
</dbReference>
<name>A0A8R1IE23_CAEJA</name>
<dbReference type="GO" id="GO:0050793">
    <property type="term" value="P:regulation of developmental process"/>
    <property type="evidence" value="ECO:0007669"/>
    <property type="project" value="UniProtKB-ARBA"/>
</dbReference>